<protein>
    <recommendedName>
        <fullName evidence="4">Prepilin-type N-terminal cleavage/methylation domain-containing protein</fullName>
    </recommendedName>
</protein>
<feature type="transmembrane region" description="Helical" evidence="1">
    <location>
        <begin position="12"/>
        <end position="30"/>
    </location>
</feature>
<sequence>MNYKSGFLSFEIIIYLLIEIIFFGATSFFISSKLYDYFDELSNKAMITEMILNLRITSLTNSYDKSSAFVGSVYLNNGFGILNYNFKFNSGILKRVSFVDGKYASSGGFFEDDKNKKLLNLIPVTGAITKNDY</sequence>
<dbReference type="EMBL" id="AP018712">
    <property type="protein sequence ID" value="BBE30381.1"/>
    <property type="molecule type" value="Genomic_DNA"/>
</dbReference>
<keyword evidence="3" id="KW-1185">Reference proteome</keyword>
<dbReference type="AlphaFoldDB" id="A0A7G1G247"/>
<proteinExistence type="predicted"/>
<keyword evidence="1" id="KW-1133">Transmembrane helix</keyword>
<evidence type="ECO:0000313" key="3">
    <source>
        <dbReference type="Proteomes" id="UP000516361"/>
    </source>
</evidence>
<dbReference type="KEGG" id="ocy:OSSY52_05220"/>
<organism evidence="2 3">
    <name type="scientific">Tepiditoga spiralis</name>
    <dbReference type="NCBI Taxonomy" id="2108365"/>
    <lineage>
        <taxon>Bacteria</taxon>
        <taxon>Thermotogati</taxon>
        <taxon>Thermotogota</taxon>
        <taxon>Thermotogae</taxon>
        <taxon>Petrotogales</taxon>
        <taxon>Petrotogaceae</taxon>
        <taxon>Tepiditoga</taxon>
    </lineage>
</organism>
<name>A0A7G1G247_9BACT</name>
<reference evidence="2 3" key="1">
    <citation type="submission" date="2018-06" db="EMBL/GenBank/DDBJ databases">
        <title>Genome sequencing of Oceanotoga sp. sy52.</title>
        <authorList>
            <person name="Mori K."/>
        </authorList>
    </citation>
    <scope>NUCLEOTIDE SEQUENCE [LARGE SCALE GENOMIC DNA]</scope>
    <source>
        <strain evidence="3">sy52</strain>
    </source>
</reference>
<dbReference type="RefSeq" id="WP_190615488.1">
    <property type="nucleotide sequence ID" value="NZ_AP018712.1"/>
</dbReference>
<evidence type="ECO:0000256" key="1">
    <source>
        <dbReference type="SAM" id="Phobius"/>
    </source>
</evidence>
<dbReference type="Proteomes" id="UP000516361">
    <property type="component" value="Chromosome"/>
</dbReference>
<evidence type="ECO:0000313" key="2">
    <source>
        <dbReference type="EMBL" id="BBE30381.1"/>
    </source>
</evidence>
<keyword evidence="1" id="KW-0472">Membrane</keyword>
<dbReference type="InParanoid" id="A0A7G1G247"/>
<gene>
    <name evidence="2" type="ORF">OSSY52_05220</name>
</gene>
<keyword evidence="1" id="KW-0812">Transmembrane</keyword>
<evidence type="ECO:0008006" key="4">
    <source>
        <dbReference type="Google" id="ProtNLM"/>
    </source>
</evidence>
<accession>A0A7G1G247</accession>